<dbReference type="AlphaFoldDB" id="A0A1Z4BT88"/>
<dbReference type="Proteomes" id="UP000197007">
    <property type="component" value="Chromosome"/>
</dbReference>
<evidence type="ECO:0000313" key="1">
    <source>
        <dbReference type="EMBL" id="ASF44531.1"/>
    </source>
</evidence>
<reference evidence="2" key="1">
    <citation type="submission" date="2017-06" db="EMBL/GenBank/DDBJ databases">
        <title>Complete genome sequence of Capnocytophaga sp. KCOM 1579 (=ChDC OS43) isolated from a human refractory periapical abscess lesion.</title>
        <authorList>
            <person name="Kook J.-K."/>
            <person name="Park S.-N."/>
            <person name="Lim Y.K."/>
            <person name="Roh H."/>
        </authorList>
    </citation>
    <scope>NUCLEOTIDE SEQUENCE [LARGE SCALE GENOMIC DNA]</scope>
    <source>
        <strain evidence="2">ChDC OS43</strain>
    </source>
</reference>
<accession>A0A1Z4BT88</accession>
<keyword evidence="2" id="KW-1185">Reference proteome</keyword>
<protein>
    <recommendedName>
        <fullName evidence="3">DUF4421 domain-containing protein</fullName>
    </recommendedName>
</protein>
<dbReference type="Pfam" id="PF14391">
    <property type="entry name" value="DUF4421"/>
    <property type="match status" value="1"/>
</dbReference>
<evidence type="ECO:0008006" key="3">
    <source>
        <dbReference type="Google" id="ProtNLM"/>
    </source>
</evidence>
<dbReference type="RefSeq" id="WP_009751044.1">
    <property type="nucleotide sequence ID" value="NZ_CP022022.1"/>
</dbReference>
<proteinExistence type="predicted"/>
<organism evidence="1 2">
    <name type="scientific">Capnocytophaga endodontalis</name>
    <dbReference type="NCBI Taxonomy" id="2708117"/>
    <lineage>
        <taxon>Bacteria</taxon>
        <taxon>Pseudomonadati</taxon>
        <taxon>Bacteroidota</taxon>
        <taxon>Flavobacteriia</taxon>
        <taxon>Flavobacteriales</taxon>
        <taxon>Flavobacteriaceae</taxon>
        <taxon>Capnocytophaga</taxon>
    </lineage>
</organism>
<gene>
    <name evidence="1" type="ORF">CBG49_09990</name>
</gene>
<evidence type="ECO:0000313" key="2">
    <source>
        <dbReference type="Proteomes" id="UP000197007"/>
    </source>
</evidence>
<dbReference type="InterPro" id="IPR025535">
    <property type="entry name" value="DUF4421"/>
</dbReference>
<dbReference type="KEGG" id="capn:CBG49_09990"/>
<name>A0A1Z4BT88_9FLAO</name>
<dbReference type="EMBL" id="CP022022">
    <property type="protein sequence ID" value="ASF44531.1"/>
    <property type="molecule type" value="Genomic_DNA"/>
</dbReference>
<sequence length="315" mass="36588">MKYIILFFLSITTLWAQDTTATKRYHYKVWIKPSLSINYLAVDIEDAPINKDLKNKTILPNYPLTMGLGLGVHNTYVNLDYARGLMPLRNENKYGKTSYFDFQLHSFISNKFLLDIYYQSYKGFYYENGQNIHLLKDARVQQIGSEFLYFTKWRETSLKNIFNPEGEPLKPFFSFYFGGGVFHHKLSLPLVDPDRTDDFKHIQAGFSGGVANLWQLAPNLTFSGLIGLGFYFGGETAPISKMKINQYVNFRYNIALTYKIKSSTIDFSILHNNKRVYFNDSDLVSIKNSTFRISFTQQLNVTTRHNNKVMRFLGM</sequence>